<keyword evidence="2" id="KW-1185">Reference proteome</keyword>
<proteinExistence type="predicted"/>
<dbReference type="STRING" id="84531.LA76x_0305"/>
<dbReference type="PATRIC" id="fig|84531.8.peg.310"/>
<evidence type="ECO:0000313" key="2">
    <source>
        <dbReference type="Proteomes" id="UP000060787"/>
    </source>
</evidence>
<accession>A0A0S2F4L8</accession>
<dbReference type="AlphaFoldDB" id="A0A0S2F4L8"/>
<evidence type="ECO:0000313" key="1">
    <source>
        <dbReference type="EMBL" id="ALN78467.1"/>
    </source>
</evidence>
<protein>
    <submittedName>
        <fullName evidence="1">Uncharacterized protein</fullName>
    </submittedName>
</protein>
<sequence>MPACVAAIVLRNGFDVIGCIVVATHVAPAVAAFVGAA</sequence>
<organism evidence="1 2">
    <name type="scientific">Lysobacter antibioticus</name>
    <dbReference type="NCBI Taxonomy" id="84531"/>
    <lineage>
        <taxon>Bacteria</taxon>
        <taxon>Pseudomonadati</taxon>
        <taxon>Pseudomonadota</taxon>
        <taxon>Gammaproteobacteria</taxon>
        <taxon>Lysobacterales</taxon>
        <taxon>Lysobacteraceae</taxon>
        <taxon>Lysobacter</taxon>
    </lineage>
</organism>
<gene>
    <name evidence="1" type="ORF">LA76x_0305</name>
</gene>
<reference evidence="1 2" key="1">
    <citation type="journal article" date="2015" name="BMC Genomics">
        <title>Comparative genomics and metabolic profiling of the genus Lysobacter.</title>
        <authorList>
            <person name="de Bruijn I."/>
            <person name="Cheng X."/>
            <person name="de Jager V."/>
            <person name="Exposito R.G."/>
            <person name="Watrous J."/>
            <person name="Patel N."/>
            <person name="Postma J."/>
            <person name="Dorrestein P.C."/>
            <person name="Kobayashi D."/>
            <person name="Raaijmakers J.M."/>
        </authorList>
    </citation>
    <scope>NUCLEOTIDE SEQUENCE [LARGE SCALE GENOMIC DNA]</scope>
    <source>
        <strain evidence="1 2">76</strain>
    </source>
</reference>
<name>A0A0S2F4L8_LYSAN</name>
<dbReference type="Proteomes" id="UP000060787">
    <property type="component" value="Chromosome"/>
</dbReference>
<dbReference type="KEGG" id="lab:LA76x_0305"/>
<dbReference type="EMBL" id="CP011129">
    <property type="protein sequence ID" value="ALN78467.1"/>
    <property type="molecule type" value="Genomic_DNA"/>
</dbReference>